<evidence type="ECO:0000259" key="3">
    <source>
        <dbReference type="Pfam" id="PF13360"/>
    </source>
</evidence>
<accession>A0A3S2VVK9</accession>
<feature type="region of interest" description="Disordered" evidence="1">
    <location>
        <begin position="1"/>
        <end position="156"/>
    </location>
</feature>
<sequence length="638" mass="66064">MTQPPQPPNEPPQDGFGKPQDPPPVGFGKPQDPPPAAGFGAPQEPPAGGFGAPQAPPPGGFGAPTPPAQQPGYGYPQAPQTPPPAQPPAAPPTPPQGQPGYGQPQPPAPQYGYPGQPPQGQPTPQGYGYPGQQPPQYGAYPPPVTTPMQAAGGGAGKKISNQMMIIIGAVVAVALIIGGGVWYSASSGGDKTNASSAGPTGGGGKGGGENKGGSGGTTSGGESQEKAPANTSAQVLMQLPQHEVPKDEVFSVKGSWLTDTTYAKAGVGEIVGYSAVTGKKSWTLPLSGQTCGGAPEVTQDGLSAVISEAAPRKPKDYEYQPCTQITVFNVDTGKKLWTKSVGSGGRDIPFKELSITGSTLAAGGGFDGGAAFDIKTGKILWQPQTGSCEDVGYRGGEQLVAVRKCGDYGDEKHEVQLLDAATGKPKWTYKIPAAVNVISVVSSKPVTFVIATGDEVQMSDLFSLDDATGRLRTKISLEKDKYDFDCEVGEIHGCKAITVGNDRVYMPTRQHDGGGSSGQTNEIVSFSLQTGKPTGDRVDGGEYEIFPVRMDGGNILAYKDGPYDKGAEIVTIDPKSLQQKTLLVTPATESVTSVISSMVPKSSELLYTNGRLVMSKNLISKPYSADEKEFEAVAFAAQ</sequence>
<evidence type="ECO:0000256" key="1">
    <source>
        <dbReference type="SAM" id="MobiDB-lite"/>
    </source>
</evidence>
<protein>
    <recommendedName>
        <fullName evidence="3">Pyrrolo-quinoline quinone repeat domain-containing protein</fullName>
    </recommendedName>
</protein>
<organism evidence="4 5">
    <name type="scientific">Streptomyces antnestii</name>
    <dbReference type="NCBI Taxonomy" id="2494256"/>
    <lineage>
        <taxon>Bacteria</taxon>
        <taxon>Bacillati</taxon>
        <taxon>Actinomycetota</taxon>
        <taxon>Actinomycetes</taxon>
        <taxon>Kitasatosporales</taxon>
        <taxon>Streptomycetaceae</taxon>
        <taxon>Streptomyces</taxon>
    </lineage>
</organism>
<dbReference type="AlphaFoldDB" id="A0A3S2VVK9"/>
<keyword evidence="2" id="KW-0812">Transmembrane</keyword>
<dbReference type="OrthoDB" id="3679173at2"/>
<feature type="compositionally biased region" description="Pro residues" evidence="1">
    <location>
        <begin position="104"/>
        <end position="121"/>
    </location>
</feature>
<dbReference type="Gene3D" id="2.130.10.10">
    <property type="entry name" value="YVTN repeat-like/Quinoprotein amine dehydrogenase"/>
    <property type="match status" value="2"/>
</dbReference>
<gene>
    <name evidence="4" type="ORF">EOT10_31965</name>
</gene>
<reference evidence="4 5" key="1">
    <citation type="submission" date="2019-01" db="EMBL/GenBank/DDBJ databases">
        <title>Genome sequences of Streptomyces and Rhizobium isolates collected from root and soil.</title>
        <authorList>
            <person name="Chhettri S."/>
            <person name="Sevigny J.L."/>
            <person name="Sen A."/>
            <person name="Ennis N."/>
            <person name="Tisa L."/>
        </authorList>
    </citation>
    <scope>NUCLEOTIDE SEQUENCE [LARGE SCALE GENOMIC DNA]</scope>
    <source>
        <strain evidence="4 5">San01</strain>
    </source>
</reference>
<evidence type="ECO:0000313" key="5">
    <source>
        <dbReference type="Proteomes" id="UP000283128"/>
    </source>
</evidence>
<dbReference type="Pfam" id="PF13360">
    <property type="entry name" value="PQQ_2"/>
    <property type="match status" value="1"/>
</dbReference>
<dbReference type="InterPro" id="IPR015943">
    <property type="entry name" value="WD40/YVTN_repeat-like_dom_sf"/>
</dbReference>
<dbReference type="EMBL" id="RZYA01000020">
    <property type="protein sequence ID" value="RVU18636.1"/>
    <property type="molecule type" value="Genomic_DNA"/>
</dbReference>
<feature type="compositionally biased region" description="Pro residues" evidence="1">
    <location>
        <begin position="1"/>
        <end position="11"/>
    </location>
</feature>
<keyword evidence="5" id="KW-1185">Reference proteome</keyword>
<comment type="caution">
    <text evidence="4">The sequence shown here is derived from an EMBL/GenBank/DDBJ whole genome shotgun (WGS) entry which is preliminary data.</text>
</comment>
<feature type="compositionally biased region" description="Gly residues" evidence="1">
    <location>
        <begin position="199"/>
        <end position="219"/>
    </location>
</feature>
<evidence type="ECO:0000256" key="2">
    <source>
        <dbReference type="SAM" id="Phobius"/>
    </source>
</evidence>
<feature type="region of interest" description="Disordered" evidence="1">
    <location>
        <begin position="187"/>
        <end position="229"/>
    </location>
</feature>
<evidence type="ECO:0000313" key="4">
    <source>
        <dbReference type="EMBL" id="RVU18636.1"/>
    </source>
</evidence>
<feature type="domain" description="Pyrrolo-quinoline quinone repeat" evidence="3">
    <location>
        <begin position="325"/>
        <end position="510"/>
    </location>
</feature>
<dbReference type="Proteomes" id="UP000283128">
    <property type="component" value="Unassembled WGS sequence"/>
</dbReference>
<proteinExistence type="predicted"/>
<feature type="compositionally biased region" description="Low complexity" evidence="1">
    <location>
        <begin position="122"/>
        <end position="139"/>
    </location>
</feature>
<dbReference type="InterPro" id="IPR011047">
    <property type="entry name" value="Quinoprotein_ADH-like_sf"/>
</dbReference>
<keyword evidence="2" id="KW-0472">Membrane</keyword>
<feature type="transmembrane region" description="Helical" evidence="2">
    <location>
        <begin position="165"/>
        <end position="185"/>
    </location>
</feature>
<name>A0A3S2VVK9_9ACTN</name>
<dbReference type="SUPFAM" id="SSF50998">
    <property type="entry name" value="Quinoprotein alcohol dehydrogenase-like"/>
    <property type="match status" value="1"/>
</dbReference>
<feature type="compositionally biased region" description="Pro residues" evidence="1">
    <location>
        <begin position="54"/>
        <end position="69"/>
    </location>
</feature>
<keyword evidence="2" id="KW-1133">Transmembrane helix</keyword>
<dbReference type="InterPro" id="IPR002372">
    <property type="entry name" value="PQQ_rpt_dom"/>
</dbReference>
<feature type="compositionally biased region" description="Pro residues" evidence="1">
    <location>
        <begin position="20"/>
        <end position="36"/>
    </location>
</feature>
<feature type="compositionally biased region" description="Pro residues" evidence="1">
    <location>
        <begin position="79"/>
        <end position="97"/>
    </location>
</feature>
<dbReference type="RefSeq" id="WP_127831869.1">
    <property type="nucleotide sequence ID" value="NZ_RZYA01000020.1"/>
</dbReference>